<reference evidence="1" key="1">
    <citation type="submission" date="2021-02" db="EMBL/GenBank/DDBJ databases">
        <authorList>
            <person name="Nowell W R."/>
        </authorList>
    </citation>
    <scope>NUCLEOTIDE SEQUENCE</scope>
</reference>
<proteinExistence type="predicted"/>
<dbReference type="EMBL" id="CAJOAZ010031728">
    <property type="protein sequence ID" value="CAF4442139.1"/>
    <property type="molecule type" value="Genomic_DNA"/>
</dbReference>
<dbReference type="GO" id="GO:0005737">
    <property type="term" value="C:cytoplasm"/>
    <property type="evidence" value="ECO:0007669"/>
    <property type="project" value="TreeGrafter"/>
</dbReference>
<dbReference type="PANTHER" id="PTHR13017">
    <property type="entry name" value="5-FORMYLTETRAHYDROFOLATE CYCLO-LIGASE-RELATED"/>
    <property type="match status" value="1"/>
</dbReference>
<accession>A0A820RYL3</accession>
<feature type="non-terminal residue" evidence="1">
    <location>
        <position position="87"/>
    </location>
</feature>
<sequence>HICRCCELAAENVTSLDCFKRARIIKINPSLAQEPLRYLTLSYNKILLTPTPALESVLFYKLDPKYLRRNQLEWAATKAGAAELGTV</sequence>
<feature type="non-terminal residue" evidence="1">
    <location>
        <position position="1"/>
    </location>
</feature>
<protein>
    <submittedName>
        <fullName evidence="1">Uncharacterized protein</fullName>
    </submittedName>
</protein>
<dbReference type="Proteomes" id="UP000663844">
    <property type="component" value="Unassembled WGS sequence"/>
</dbReference>
<gene>
    <name evidence="1" type="ORF">OXD698_LOCUS53886</name>
</gene>
<comment type="caution">
    <text evidence="1">The sequence shown here is derived from an EMBL/GenBank/DDBJ whole genome shotgun (WGS) entry which is preliminary data.</text>
</comment>
<dbReference type="InterPro" id="IPR002698">
    <property type="entry name" value="FTHF_cligase"/>
</dbReference>
<evidence type="ECO:0000313" key="2">
    <source>
        <dbReference type="Proteomes" id="UP000663844"/>
    </source>
</evidence>
<dbReference type="AlphaFoldDB" id="A0A820RYL3"/>
<dbReference type="PANTHER" id="PTHR13017:SF0">
    <property type="entry name" value="METHENYLTETRAHYDROFOLATE SYNTHASE DOMAIN-CONTAINING PROTEIN"/>
    <property type="match status" value="1"/>
</dbReference>
<name>A0A820RYL3_9BILA</name>
<evidence type="ECO:0000313" key="1">
    <source>
        <dbReference type="EMBL" id="CAF4442139.1"/>
    </source>
</evidence>
<organism evidence="1 2">
    <name type="scientific">Adineta steineri</name>
    <dbReference type="NCBI Taxonomy" id="433720"/>
    <lineage>
        <taxon>Eukaryota</taxon>
        <taxon>Metazoa</taxon>
        <taxon>Spiralia</taxon>
        <taxon>Gnathifera</taxon>
        <taxon>Rotifera</taxon>
        <taxon>Eurotatoria</taxon>
        <taxon>Bdelloidea</taxon>
        <taxon>Adinetida</taxon>
        <taxon>Adinetidae</taxon>
        <taxon>Adineta</taxon>
    </lineage>
</organism>